<evidence type="ECO:0000256" key="4">
    <source>
        <dbReference type="ARBA" id="ARBA00012731"/>
    </source>
</evidence>
<sequence>MDLLSRAVAVAVEKHPRLQDKICTYGTAGFRTKAEDLDHVMYRVGLLAVLAARSRQATIGVMITASHNPEEDNGVKLIDQFGDMMPQAWEVYATQLANTTDKGIPAVLQSIVDVEKIDMSVKAVVFIARDTRPSSVSLSQAVQDGIQALGGDSKDFGLLTTPQLHYIVCCENTKGDYGVPSEEGYYDKMSKAFLSLQNEGANQGNYTPQVYLDAANGVGAPKVTELAGRISKHLQLQIVNDGSQGKLNYRCGADYVKIQQCAPEGLKVEPGMRCASFDGDADRIVYFFLDDQRRFHLMDGDKIATLVAGYLQELVRGSGLSLNLGLVQTAYANGSSTKFITQTMKVPVACVPTGVKHLHHKAQDFEVGVYFEANGHGTVIFSKGAQDKIRQQSKDQSLSPEQKKCAVRLASVMDVINQTVGDAMSDMLLVEVILSHRGWSVADWDAMYTDLPNRQIKIKVQDRTVVQTTDAERKVTSPAGLQEEIDRLVSGFTNGRSFVRPSGTEDVVRVYAEADTQGNADQLAHRVGLAVYEKAGGVGDKPAAP</sequence>
<dbReference type="FunFam" id="3.40.120.10:FF:000015">
    <property type="entry name" value="Phosphoacetylglucosamine mutase"/>
    <property type="match status" value="1"/>
</dbReference>
<evidence type="ECO:0000256" key="7">
    <source>
        <dbReference type="ARBA" id="ARBA00022842"/>
    </source>
</evidence>
<evidence type="ECO:0000256" key="13">
    <source>
        <dbReference type="PIRNR" id="PIRNR016408"/>
    </source>
</evidence>
<dbReference type="Pfam" id="PF00408">
    <property type="entry name" value="PGM_PMM_IV"/>
    <property type="match status" value="1"/>
</dbReference>
<evidence type="ECO:0000256" key="15">
    <source>
        <dbReference type="PIRSR" id="PIRSR016408-2"/>
    </source>
</evidence>
<comment type="cofactor">
    <cofactor evidence="13 16">
        <name>Mg(2+)</name>
        <dbReference type="ChEBI" id="CHEBI:18420"/>
    </cofactor>
    <text evidence="13 16">Binds 1 Mg(2+) ion per subunit.</text>
</comment>
<feature type="binding site" evidence="15">
    <location>
        <begin position="372"/>
        <end position="374"/>
    </location>
    <ligand>
        <name>substrate</name>
    </ligand>
</feature>
<feature type="domain" description="Alpha-D-phosphohexomutase alpha/beta/alpha" evidence="18">
    <location>
        <begin position="50"/>
        <end position="89"/>
    </location>
</feature>
<dbReference type="PANTHER" id="PTHR45955:SF1">
    <property type="entry name" value="PHOSPHOACETYLGLUCOSAMINE MUTASE"/>
    <property type="match status" value="1"/>
</dbReference>
<feature type="binding site" evidence="15">
    <location>
        <begin position="500"/>
        <end position="504"/>
    </location>
    <ligand>
        <name>substrate</name>
    </ligand>
</feature>
<proteinExistence type="inferred from homology"/>
<dbReference type="FunFam" id="3.30.310.50:FF:000003">
    <property type="entry name" value="Phosphoacetylglucosamine mutase"/>
    <property type="match status" value="1"/>
</dbReference>
<evidence type="ECO:0000256" key="9">
    <source>
        <dbReference type="ARBA" id="ARBA00023235"/>
    </source>
</evidence>
<feature type="active site" description="Phosphoserine intermediate" evidence="14">
    <location>
        <position position="66"/>
    </location>
</feature>
<evidence type="ECO:0000256" key="11">
    <source>
        <dbReference type="ARBA" id="ARBA00060228"/>
    </source>
</evidence>
<feature type="domain" description="Phosphoacetylglucosamine mutase AMG1" evidence="20">
    <location>
        <begin position="181"/>
        <end position="285"/>
    </location>
</feature>
<dbReference type="InterPro" id="IPR005844">
    <property type="entry name" value="A-D-PHexomutase_a/b/a-I"/>
</dbReference>
<keyword evidence="9 13" id="KW-0413">Isomerase</keyword>
<dbReference type="SUPFAM" id="SSF55957">
    <property type="entry name" value="Phosphoglucomutase, C-terminal domain"/>
    <property type="match status" value="1"/>
</dbReference>
<protein>
    <recommendedName>
        <fullName evidence="12 13">Phosphoacetylglucosamine mutase</fullName>
        <shortName evidence="13">PAGM</shortName>
        <ecNumber evidence="4 13">5.4.2.3</ecNumber>
    </recommendedName>
    <alternativeName>
        <fullName evidence="13">Acetylglucosamine phosphomutase</fullName>
    </alternativeName>
    <alternativeName>
        <fullName evidence="13">N-acetylglucosamine-phosphate mutase</fullName>
    </alternativeName>
</protein>
<evidence type="ECO:0000256" key="5">
    <source>
        <dbReference type="ARBA" id="ARBA00022553"/>
    </source>
</evidence>
<dbReference type="InterPro" id="IPR049023">
    <property type="entry name" value="AMG1_II"/>
</dbReference>
<evidence type="ECO:0000256" key="16">
    <source>
        <dbReference type="PIRSR" id="PIRSR016408-3"/>
    </source>
</evidence>
<evidence type="ECO:0000259" key="20">
    <source>
        <dbReference type="Pfam" id="PF21405"/>
    </source>
</evidence>
<evidence type="ECO:0000259" key="17">
    <source>
        <dbReference type="Pfam" id="PF00408"/>
    </source>
</evidence>
<feature type="binding site" description="via phosphate group" evidence="16">
    <location>
        <position position="66"/>
    </location>
    <ligand>
        <name>Mg(2+)</name>
        <dbReference type="ChEBI" id="CHEBI:18420"/>
    </ligand>
</feature>
<dbReference type="GO" id="GO:0006048">
    <property type="term" value="P:UDP-N-acetylglucosamine biosynthetic process"/>
    <property type="evidence" value="ECO:0007669"/>
    <property type="project" value="UniProtKB-UniRule"/>
</dbReference>
<evidence type="ECO:0000256" key="1">
    <source>
        <dbReference type="ARBA" id="ARBA00000558"/>
    </source>
</evidence>
<dbReference type="Pfam" id="PF02878">
    <property type="entry name" value="PGM_PMM_I"/>
    <property type="match status" value="2"/>
</dbReference>
<gene>
    <name evidence="21" type="ORF">BaRGS_00000312</name>
</gene>
<evidence type="ECO:0000259" key="18">
    <source>
        <dbReference type="Pfam" id="PF02878"/>
    </source>
</evidence>
<keyword evidence="6 13" id="KW-0479">Metal-binding</keyword>
<dbReference type="FunFam" id="3.40.120.10:FF:000019">
    <property type="entry name" value="Phosphoacetylglucosamine mutase"/>
    <property type="match status" value="1"/>
</dbReference>
<dbReference type="PANTHER" id="PTHR45955">
    <property type="entry name" value="PHOSPHOACETYLGLUCOSAMINE MUTASE"/>
    <property type="match status" value="1"/>
</dbReference>
<feature type="binding site" evidence="16">
    <location>
        <position position="278"/>
    </location>
    <ligand>
        <name>Mg(2+)</name>
        <dbReference type="ChEBI" id="CHEBI:18420"/>
    </ligand>
</feature>
<accession>A0ABD0MCN6</accession>
<evidence type="ECO:0000256" key="12">
    <source>
        <dbReference type="ARBA" id="ARBA00070218"/>
    </source>
</evidence>
<feature type="binding site" evidence="15">
    <location>
        <position position="509"/>
    </location>
    <ligand>
        <name>substrate</name>
    </ligand>
</feature>
<dbReference type="Pfam" id="PF21404">
    <property type="entry name" value="AMG1_III"/>
    <property type="match status" value="1"/>
</dbReference>
<comment type="caution">
    <text evidence="21">The sequence shown here is derived from an EMBL/GenBank/DDBJ whole genome shotgun (WGS) entry which is preliminary data.</text>
</comment>
<dbReference type="EMBL" id="JACVVK020000001">
    <property type="protein sequence ID" value="KAK7508746.1"/>
    <property type="molecule type" value="Genomic_DNA"/>
</dbReference>
<keyword evidence="10" id="KW-0119">Carbohydrate metabolism</keyword>
<dbReference type="PROSITE" id="PS00710">
    <property type="entry name" value="PGM_PMM"/>
    <property type="match status" value="1"/>
</dbReference>
<feature type="domain" description="Alpha-D-phosphohexomutase alpha/beta/alpha" evidence="18">
    <location>
        <begin position="102"/>
        <end position="168"/>
    </location>
</feature>
<feature type="domain" description="Phosphoacetylglucosamine mutase AMG1" evidence="19">
    <location>
        <begin position="299"/>
        <end position="439"/>
    </location>
</feature>
<comment type="function">
    <text evidence="11 13">Catalyzes the conversion of GlcNAc-6-P into GlcNAc-1-P during the synthesis of uridine diphosphate/UDP-GlcNAc, a sugar nucleotide critical to multiple glycosylation pathways including protein N- and O-glycosylation.</text>
</comment>
<dbReference type="EC" id="5.4.2.3" evidence="4 13"/>
<dbReference type="Gene3D" id="3.40.120.10">
    <property type="entry name" value="Alpha-D-Glucose-1,6-Bisphosphate, subunit A, domain 3"/>
    <property type="match status" value="2"/>
</dbReference>
<dbReference type="AlphaFoldDB" id="A0ABD0MCN6"/>
<dbReference type="GO" id="GO:0046872">
    <property type="term" value="F:metal ion binding"/>
    <property type="evidence" value="ECO:0007669"/>
    <property type="project" value="UniProtKB-KW"/>
</dbReference>
<evidence type="ECO:0000313" key="21">
    <source>
        <dbReference type="EMBL" id="KAK7508746.1"/>
    </source>
</evidence>
<dbReference type="GO" id="GO:0004610">
    <property type="term" value="F:phosphoacetylglucosamine mutase activity"/>
    <property type="evidence" value="ECO:0007669"/>
    <property type="project" value="UniProtKB-UniRule"/>
</dbReference>
<dbReference type="Gene3D" id="3.30.310.50">
    <property type="entry name" value="Alpha-D-phosphohexomutase, C-terminal domain"/>
    <property type="match status" value="1"/>
</dbReference>
<dbReference type="InterPro" id="IPR036900">
    <property type="entry name" value="A-D-PHexomutase_C_sf"/>
</dbReference>
<dbReference type="Proteomes" id="UP001519460">
    <property type="component" value="Unassembled WGS sequence"/>
</dbReference>
<dbReference type="FunFam" id="3.40.120.10:FF:000013">
    <property type="entry name" value="Phosphoacetylglucosamine mutase"/>
    <property type="match status" value="1"/>
</dbReference>
<dbReference type="CDD" id="cd03086">
    <property type="entry name" value="PGM3"/>
    <property type="match status" value="1"/>
</dbReference>
<evidence type="ECO:0000256" key="14">
    <source>
        <dbReference type="PIRSR" id="PIRSR016408-1"/>
    </source>
</evidence>
<feature type="domain" description="Alpha-D-phosphohexomutase C-terminal" evidence="17">
    <location>
        <begin position="473"/>
        <end position="527"/>
    </location>
</feature>
<evidence type="ECO:0000256" key="2">
    <source>
        <dbReference type="ARBA" id="ARBA00004865"/>
    </source>
</evidence>
<keyword evidence="5" id="KW-0597">Phosphoprotein</keyword>
<organism evidence="21 22">
    <name type="scientific">Batillaria attramentaria</name>
    <dbReference type="NCBI Taxonomy" id="370345"/>
    <lineage>
        <taxon>Eukaryota</taxon>
        <taxon>Metazoa</taxon>
        <taxon>Spiralia</taxon>
        <taxon>Lophotrochozoa</taxon>
        <taxon>Mollusca</taxon>
        <taxon>Gastropoda</taxon>
        <taxon>Caenogastropoda</taxon>
        <taxon>Sorbeoconcha</taxon>
        <taxon>Cerithioidea</taxon>
        <taxon>Batillariidae</taxon>
        <taxon>Batillaria</taxon>
    </lineage>
</organism>
<feature type="binding site" evidence="16">
    <location>
        <position position="282"/>
    </location>
    <ligand>
        <name>Mg(2+)</name>
        <dbReference type="ChEBI" id="CHEBI:18420"/>
    </ligand>
</feature>
<evidence type="ECO:0000259" key="19">
    <source>
        <dbReference type="Pfam" id="PF21404"/>
    </source>
</evidence>
<evidence type="ECO:0000256" key="10">
    <source>
        <dbReference type="ARBA" id="ARBA00023277"/>
    </source>
</evidence>
<dbReference type="InterPro" id="IPR049022">
    <property type="entry name" value="AMG1_III"/>
</dbReference>
<evidence type="ECO:0000256" key="3">
    <source>
        <dbReference type="ARBA" id="ARBA00010231"/>
    </source>
</evidence>
<dbReference type="PIRSF" id="PIRSF016408">
    <property type="entry name" value="PAGM"/>
    <property type="match status" value="1"/>
</dbReference>
<feature type="binding site" evidence="16">
    <location>
        <position position="280"/>
    </location>
    <ligand>
        <name>Mg(2+)</name>
        <dbReference type="ChEBI" id="CHEBI:18420"/>
    </ligand>
</feature>
<reference evidence="21 22" key="1">
    <citation type="journal article" date="2023" name="Sci. Data">
        <title>Genome assembly of the Korean intertidal mud-creeper Batillaria attramentaria.</title>
        <authorList>
            <person name="Patra A.K."/>
            <person name="Ho P.T."/>
            <person name="Jun S."/>
            <person name="Lee S.J."/>
            <person name="Kim Y."/>
            <person name="Won Y.J."/>
        </authorList>
    </citation>
    <scope>NUCLEOTIDE SEQUENCE [LARGE SCALE GENOMIC DNA]</scope>
    <source>
        <strain evidence="21">Wonlab-2016</strain>
    </source>
</reference>
<dbReference type="InterPro" id="IPR016657">
    <property type="entry name" value="PAGM"/>
</dbReference>
<keyword evidence="8" id="KW-0007">Acetylation</keyword>
<keyword evidence="22" id="KW-1185">Reference proteome</keyword>
<evidence type="ECO:0000313" key="22">
    <source>
        <dbReference type="Proteomes" id="UP001519460"/>
    </source>
</evidence>
<dbReference type="Pfam" id="PF21405">
    <property type="entry name" value="AMG1_II"/>
    <property type="match status" value="1"/>
</dbReference>
<dbReference type="InterPro" id="IPR016055">
    <property type="entry name" value="A-D-PHexomutase_a/b/a-I/II/III"/>
</dbReference>
<evidence type="ECO:0000256" key="8">
    <source>
        <dbReference type="ARBA" id="ARBA00022990"/>
    </source>
</evidence>
<keyword evidence="7 13" id="KW-0460">Magnesium</keyword>
<dbReference type="SUPFAM" id="SSF53738">
    <property type="entry name" value="Phosphoglucomutase, first 3 domains"/>
    <property type="match status" value="3"/>
</dbReference>
<evidence type="ECO:0000256" key="6">
    <source>
        <dbReference type="ARBA" id="ARBA00022723"/>
    </source>
</evidence>
<dbReference type="InterPro" id="IPR005843">
    <property type="entry name" value="A-D-PHexomutase_C"/>
</dbReference>
<comment type="similarity">
    <text evidence="3 13">Belongs to the phosphohexose mutase family.</text>
</comment>
<comment type="pathway">
    <text evidence="2 13">Nucleotide-sugar biosynthesis; UDP-N-acetyl-alpha-D-glucosamine biosynthesis; N-acetyl-alpha-D-glucosamine 1-phosphate from alpha-D-glucosamine 6-phosphate (route I): step 2/2.</text>
</comment>
<comment type="catalytic activity">
    <reaction evidence="1 13">
        <text>N-acetyl-alpha-D-glucosamine 1-phosphate = N-acetyl-D-glucosamine 6-phosphate</text>
        <dbReference type="Rhea" id="RHEA:23804"/>
        <dbReference type="ChEBI" id="CHEBI:57513"/>
        <dbReference type="ChEBI" id="CHEBI:57776"/>
        <dbReference type="EC" id="5.4.2.3"/>
    </reaction>
</comment>
<name>A0ABD0MCN6_9CAEN</name>
<dbReference type="InterPro" id="IPR016066">
    <property type="entry name" value="A-D-PHexomutase_CS"/>
</dbReference>